<dbReference type="Gene3D" id="1.20.1270.10">
    <property type="match status" value="1"/>
</dbReference>
<reference evidence="2 3" key="1">
    <citation type="submission" date="2024-05" db="EMBL/GenBank/DDBJ databases">
        <authorList>
            <person name="Wallberg A."/>
        </authorList>
    </citation>
    <scope>NUCLEOTIDE SEQUENCE [LARGE SCALE GENOMIC DNA]</scope>
</reference>
<dbReference type="SUPFAM" id="SSF100934">
    <property type="entry name" value="Heat shock protein 70kD (HSP70), C-terminal subdomain"/>
    <property type="match status" value="1"/>
</dbReference>
<dbReference type="Proteomes" id="UP001497623">
    <property type="component" value="Unassembled WGS sequence"/>
</dbReference>
<accession>A0AAV2SW64</accession>
<name>A0AAV2SW64_MEGNR</name>
<proteinExistence type="predicted"/>
<dbReference type="EMBL" id="CAXKWB010163580">
    <property type="protein sequence ID" value="CAL4250126.1"/>
    <property type="molecule type" value="Genomic_DNA"/>
</dbReference>
<sequence length="122" mass="13909">MWKLVAPRIDLVVGIAWSLNDNVSRRLFVRKKLLYDNSKVLVMIEEEAGCGDKLSTDEKQRITQKVDQTLAWIDSNHLAEKEEFEDMMRQLEAEWRPLASKVHGGMPQEGGQGQGPTVEEVD</sequence>
<protein>
    <submittedName>
        <fullName evidence="2">Uncharacterized protein</fullName>
    </submittedName>
</protein>
<organism evidence="2 3">
    <name type="scientific">Meganyctiphanes norvegica</name>
    <name type="common">Northern krill</name>
    <name type="synonym">Thysanopoda norvegica</name>
    <dbReference type="NCBI Taxonomy" id="48144"/>
    <lineage>
        <taxon>Eukaryota</taxon>
        <taxon>Metazoa</taxon>
        <taxon>Ecdysozoa</taxon>
        <taxon>Arthropoda</taxon>
        <taxon>Crustacea</taxon>
        <taxon>Multicrustacea</taxon>
        <taxon>Malacostraca</taxon>
        <taxon>Eumalacostraca</taxon>
        <taxon>Eucarida</taxon>
        <taxon>Euphausiacea</taxon>
        <taxon>Euphausiidae</taxon>
        <taxon>Meganyctiphanes</taxon>
    </lineage>
</organism>
<evidence type="ECO:0000256" key="1">
    <source>
        <dbReference type="SAM" id="MobiDB-lite"/>
    </source>
</evidence>
<feature type="region of interest" description="Disordered" evidence="1">
    <location>
        <begin position="100"/>
        <end position="122"/>
    </location>
</feature>
<evidence type="ECO:0000313" key="2">
    <source>
        <dbReference type="EMBL" id="CAL4250126.1"/>
    </source>
</evidence>
<comment type="caution">
    <text evidence="2">The sequence shown here is derived from an EMBL/GenBank/DDBJ whole genome shotgun (WGS) entry which is preliminary data.</text>
</comment>
<evidence type="ECO:0000313" key="3">
    <source>
        <dbReference type="Proteomes" id="UP001497623"/>
    </source>
</evidence>
<keyword evidence="3" id="KW-1185">Reference proteome</keyword>
<dbReference type="AlphaFoldDB" id="A0AAV2SW64"/>
<feature type="non-terminal residue" evidence="2">
    <location>
        <position position="122"/>
    </location>
</feature>
<gene>
    <name evidence="2" type="ORF">MNOR_LOCUS41662</name>
</gene>
<dbReference type="InterPro" id="IPR029048">
    <property type="entry name" value="HSP70_C_sf"/>
</dbReference>